<evidence type="ECO:0000313" key="1">
    <source>
        <dbReference type="EMBL" id="KFF04776.1"/>
    </source>
</evidence>
<sequence length="128" mass="14864">MKKIFLFLCIIIVTTGCKSQTEDFSLIGKWKAIESINSNGAKKFHTDIENGNEITFGIDNIVIDHHLNIKGKYEIIGDSLHLIFPKKEFFYFCRTNEWSSKKMFLDPVNDKYQLICDEGCTTIYKKIE</sequence>
<name>A0A085ZK12_9FLAO</name>
<reference evidence="1 2" key="1">
    <citation type="submission" date="2014-07" db="EMBL/GenBank/DDBJ databases">
        <title>Genome of Flavobacterium reichenbachii LMG 25512.</title>
        <authorList>
            <person name="Stropko S.J."/>
            <person name="Pipes S.E."/>
            <person name="Newman J.D."/>
        </authorList>
    </citation>
    <scope>NUCLEOTIDE SEQUENCE [LARGE SCALE GENOMIC DNA]</scope>
    <source>
        <strain evidence="1 2">LMG 25512</strain>
    </source>
</reference>
<evidence type="ECO:0008006" key="3">
    <source>
        <dbReference type="Google" id="ProtNLM"/>
    </source>
</evidence>
<dbReference type="RefSeq" id="WP_035681483.1">
    <property type="nucleotide sequence ID" value="NZ_JPRL01000001.1"/>
</dbReference>
<keyword evidence="2" id="KW-1185">Reference proteome</keyword>
<dbReference type="EMBL" id="JPRL01000001">
    <property type="protein sequence ID" value="KFF04776.1"/>
    <property type="molecule type" value="Genomic_DNA"/>
</dbReference>
<protein>
    <recommendedName>
        <fullName evidence="3">Lipocalin-like domain-containing protein</fullName>
    </recommendedName>
</protein>
<proteinExistence type="predicted"/>
<dbReference type="PROSITE" id="PS51257">
    <property type="entry name" value="PROKAR_LIPOPROTEIN"/>
    <property type="match status" value="1"/>
</dbReference>
<evidence type="ECO:0000313" key="2">
    <source>
        <dbReference type="Proteomes" id="UP000028715"/>
    </source>
</evidence>
<comment type="caution">
    <text evidence="1">The sequence shown here is derived from an EMBL/GenBank/DDBJ whole genome shotgun (WGS) entry which is preliminary data.</text>
</comment>
<dbReference type="AlphaFoldDB" id="A0A085ZK12"/>
<dbReference type="OrthoDB" id="708275at2"/>
<gene>
    <name evidence="1" type="ORF">IW19_04160</name>
</gene>
<organism evidence="1 2">
    <name type="scientific">Flavobacterium reichenbachii</name>
    <dbReference type="NCBI Taxonomy" id="362418"/>
    <lineage>
        <taxon>Bacteria</taxon>
        <taxon>Pseudomonadati</taxon>
        <taxon>Bacteroidota</taxon>
        <taxon>Flavobacteriia</taxon>
        <taxon>Flavobacteriales</taxon>
        <taxon>Flavobacteriaceae</taxon>
        <taxon>Flavobacterium</taxon>
    </lineage>
</organism>
<dbReference type="eggNOG" id="ENOG5030RE1">
    <property type="taxonomic scope" value="Bacteria"/>
</dbReference>
<dbReference type="STRING" id="362418.IW19_04160"/>
<accession>A0A085ZK12</accession>
<dbReference type="Proteomes" id="UP000028715">
    <property type="component" value="Unassembled WGS sequence"/>
</dbReference>